<dbReference type="Pfam" id="PF03319">
    <property type="entry name" value="EutN_CcmL"/>
    <property type="match status" value="1"/>
</dbReference>
<keyword evidence="2" id="KW-1283">Bacterial microcompartment</keyword>
<keyword evidence="3" id="KW-0614">Plasmid</keyword>
<comment type="subcellular location">
    <subcellularLocation>
        <location evidence="1">Bacterial microcompartment</location>
    </subcellularLocation>
</comment>
<name>A2SNY5_METPP</name>
<dbReference type="Proteomes" id="UP000000366">
    <property type="component" value="Plasmid RPME01"/>
</dbReference>
<dbReference type="CDD" id="cd01614">
    <property type="entry name" value="EutN_CcmL"/>
    <property type="match status" value="1"/>
</dbReference>
<geneLocation type="plasmid" evidence="3 4">
    <name>RPME01</name>
</geneLocation>
<evidence type="ECO:0000256" key="2">
    <source>
        <dbReference type="ARBA" id="ARBA00024446"/>
    </source>
</evidence>
<dbReference type="EMBL" id="CP000556">
    <property type="protein sequence ID" value="ABM97274.1"/>
    <property type="molecule type" value="Genomic_DNA"/>
</dbReference>
<reference evidence="3 4" key="1">
    <citation type="journal article" date="2007" name="J. Bacteriol.">
        <title>Whole-genome analysis of the methyl tert-butyl ether-degrading beta-proteobacterium Methylibium petroleiphilum PM1.</title>
        <authorList>
            <person name="Kane S.R."/>
            <person name="Chakicherla A.Y."/>
            <person name="Chain P.S.G."/>
            <person name="Schmidt R."/>
            <person name="Shin M.W."/>
            <person name="Legler T.C."/>
            <person name="Scow K.M."/>
            <person name="Larimer F.W."/>
            <person name="Lucas S.M."/>
            <person name="Richardson P.M."/>
            <person name="Hristova K.R."/>
        </authorList>
    </citation>
    <scope>NUCLEOTIDE SEQUENCE [LARGE SCALE GENOMIC DNA]</scope>
    <source>
        <strain evidence="4">ATCC BAA-1232 / LMG 22953 / PM1</strain>
        <plasmid evidence="3 4">RPME01</plasmid>
    </source>
</reference>
<gene>
    <name evidence="3" type="ordered locus">Mpe_B0502</name>
</gene>
<evidence type="ECO:0000313" key="3">
    <source>
        <dbReference type="EMBL" id="ABM97274.1"/>
    </source>
</evidence>
<dbReference type="Gene3D" id="2.40.50.220">
    <property type="entry name" value="EutN/Ccml"/>
    <property type="match status" value="1"/>
</dbReference>
<accession>A2SNY5</accession>
<dbReference type="SUPFAM" id="SSF159133">
    <property type="entry name" value="EutN/CcmL-like"/>
    <property type="match status" value="1"/>
</dbReference>
<dbReference type="GO" id="GO:0031469">
    <property type="term" value="C:bacterial microcompartment"/>
    <property type="evidence" value="ECO:0007669"/>
    <property type="project" value="UniProtKB-SubCell"/>
</dbReference>
<keyword evidence="4" id="KW-1185">Reference proteome</keyword>
<organism evidence="3 4">
    <name type="scientific">Methylibium petroleiphilum (strain ATCC BAA-1232 / LMG 22953 / PM1)</name>
    <dbReference type="NCBI Taxonomy" id="420662"/>
    <lineage>
        <taxon>Bacteria</taxon>
        <taxon>Pseudomonadati</taxon>
        <taxon>Pseudomonadota</taxon>
        <taxon>Betaproteobacteria</taxon>
        <taxon>Burkholderiales</taxon>
        <taxon>Sphaerotilaceae</taxon>
        <taxon>Methylibium</taxon>
    </lineage>
</organism>
<dbReference type="PANTHER" id="PTHR36539:SF1">
    <property type="entry name" value="BACTERIAL MICROCOMPARTMENT SHELL VERTEX PROTEIN EUTN"/>
    <property type="match status" value="1"/>
</dbReference>
<dbReference type="PANTHER" id="PTHR36539">
    <property type="entry name" value="ETHANOLAMINE UTILIZATION PROTEIN EUTN"/>
    <property type="match status" value="1"/>
</dbReference>
<dbReference type="eggNOG" id="COG4576">
    <property type="taxonomic scope" value="Bacteria"/>
</dbReference>
<dbReference type="HOGENOM" id="CLU_148498_0_1_4"/>
<proteinExistence type="predicted"/>
<protein>
    <submittedName>
        <fullName evidence="3">Putative ethanolamine utilization protein EutN</fullName>
    </submittedName>
</protein>
<dbReference type="KEGG" id="mpt:Mpe_B0502"/>
<dbReference type="AlphaFoldDB" id="A2SNY5"/>
<sequence>MQLARVRGNVVASIKAAGLASHKLLLVEPVRASAPQDDADGVEPSSTYVAIDLAGAGVGEIVLVTLGSAARVDSDGHNAPTDAAVIAIVDSVQFDGETTFQKR</sequence>
<evidence type="ECO:0000313" key="4">
    <source>
        <dbReference type="Proteomes" id="UP000000366"/>
    </source>
</evidence>
<dbReference type="PROSITE" id="PS51932">
    <property type="entry name" value="BMV"/>
    <property type="match status" value="1"/>
</dbReference>
<dbReference type="InterPro" id="IPR004992">
    <property type="entry name" value="EutN_CcmL"/>
</dbReference>
<dbReference type="RefSeq" id="WP_011831827.1">
    <property type="nucleotide sequence ID" value="NC_008826.1"/>
</dbReference>
<evidence type="ECO:0000256" key="1">
    <source>
        <dbReference type="ARBA" id="ARBA00024322"/>
    </source>
</evidence>
<dbReference type="InterPro" id="IPR036677">
    <property type="entry name" value="EutN_CcmL_sf"/>
</dbReference>